<dbReference type="Gene3D" id="1.20.1510.10">
    <property type="entry name" value="Cation efflux protein transmembrane domain"/>
    <property type="match status" value="1"/>
</dbReference>
<evidence type="ECO:0000313" key="10">
    <source>
        <dbReference type="Proteomes" id="UP000694406"/>
    </source>
</evidence>
<evidence type="ECO:0000256" key="5">
    <source>
        <dbReference type="ARBA" id="ARBA00022989"/>
    </source>
</evidence>
<keyword evidence="4" id="KW-0862">Zinc</keyword>
<dbReference type="InterPro" id="IPR027469">
    <property type="entry name" value="Cation_efflux_TMD_sf"/>
</dbReference>
<dbReference type="GO" id="GO:0016020">
    <property type="term" value="C:membrane"/>
    <property type="evidence" value="ECO:0007669"/>
    <property type="project" value="UniProtKB-SubCell"/>
</dbReference>
<proteinExistence type="inferred from homology"/>
<dbReference type="Proteomes" id="UP000694406">
    <property type="component" value="Unplaced"/>
</dbReference>
<dbReference type="PANTHER" id="PTHR45820:SF1">
    <property type="entry name" value="PROTON-COUPLED ZINC ANTIPORTER SLC30A1"/>
    <property type="match status" value="1"/>
</dbReference>
<evidence type="ECO:0000256" key="7">
    <source>
        <dbReference type="SAM" id="Phobius"/>
    </source>
</evidence>
<evidence type="ECO:0000256" key="4">
    <source>
        <dbReference type="ARBA" id="ARBA00022833"/>
    </source>
</evidence>
<feature type="transmembrane region" description="Helical" evidence="7">
    <location>
        <begin position="218"/>
        <end position="242"/>
    </location>
</feature>
<dbReference type="AlphaFoldDB" id="A0A8C5RYX4"/>
<dbReference type="InterPro" id="IPR058533">
    <property type="entry name" value="Cation_efflux_TM"/>
</dbReference>
<feature type="domain" description="Cation efflux protein transmembrane" evidence="8">
    <location>
        <begin position="7"/>
        <end position="123"/>
    </location>
</feature>
<reference evidence="9" key="2">
    <citation type="submission" date="2025-09" db="UniProtKB">
        <authorList>
            <consortium name="Ensembl"/>
        </authorList>
    </citation>
    <scope>IDENTIFICATION</scope>
</reference>
<keyword evidence="10" id="KW-1185">Reference proteome</keyword>
<dbReference type="SUPFAM" id="SSF161111">
    <property type="entry name" value="Cation efflux protein transmembrane domain-like"/>
    <property type="match status" value="1"/>
</dbReference>
<reference evidence="9" key="1">
    <citation type="submission" date="2025-08" db="UniProtKB">
        <authorList>
            <consortium name="Ensembl"/>
        </authorList>
    </citation>
    <scope>IDENTIFICATION</scope>
</reference>
<dbReference type="GO" id="GO:0019855">
    <property type="term" value="F:calcium channel inhibitor activity"/>
    <property type="evidence" value="ECO:0007669"/>
    <property type="project" value="TreeGrafter"/>
</dbReference>
<keyword evidence="5 7" id="KW-1133">Transmembrane helix</keyword>
<dbReference type="GeneTree" id="ENSGT00940000156484"/>
<evidence type="ECO:0000259" key="8">
    <source>
        <dbReference type="Pfam" id="PF01545"/>
    </source>
</evidence>
<protein>
    <recommendedName>
        <fullName evidence="8">Cation efflux protein transmembrane domain-containing protein</fullName>
    </recommendedName>
</protein>
<dbReference type="GO" id="GO:0006882">
    <property type="term" value="P:intracellular zinc ion homeostasis"/>
    <property type="evidence" value="ECO:0007669"/>
    <property type="project" value="TreeGrafter"/>
</dbReference>
<feature type="transmembrane region" description="Helical" evidence="7">
    <location>
        <begin position="7"/>
        <end position="29"/>
    </location>
</feature>
<comment type="similarity">
    <text evidence="2">Belongs to the cation diffusion facilitator (CDF) transporter (TC 2.A.4) family. SLC30A subfamily.</text>
</comment>
<sequence length="446" mass="48971">VVAWARLYLLVTLFLAEMVASRVTASLLLQTCAFHTLEGALTLAVHVMDARLSSEGTDTSWKNTFGWSRAPVAGRLVSTVLLGALCMALVAEALRRLAEPRLTRHPLVLMGIGAAVALLNSAVECIFVQYQGFSIQLYSINHSGRELLLNYLNPTTAVKFRILSSSSCMKFSQAGFNLDSLPQIDLLGRGLSTNSQPWLVKEKEGNTTSAAGPWRTFYLGWMVACFAPMAVFLHSLTIHLWWTPCLARATCLASCPKTPCLSWRTSDVLQPLSVDCWLFYLDPGLAMVVAMAFLWMIWPTLRASALVLLQATPEDLDLWLLERCLHATEGVAAVRELRVWQLDGCSRLVATTHVVCLDVAAFESVIQRVKQVFCKHGIHTVTVEPNLGFCMWAKRWGSQESQVRDSRAFSCIMGGEKGSEGTLPSFPGCKGDGGRAVLSDSHSCVN</sequence>
<evidence type="ECO:0000256" key="2">
    <source>
        <dbReference type="ARBA" id="ARBA00008873"/>
    </source>
</evidence>
<accession>A0A8C5RYX4</accession>
<organism evidence="9 10">
    <name type="scientific">Laticauda laticaudata</name>
    <name type="common">Blue-ringed sea krait</name>
    <name type="synonym">Blue-lipped sea krait</name>
    <dbReference type="NCBI Taxonomy" id="8630"/>
    <lineage>
        <taxon>Eukaryota</taxon>
        <taxon>Metazoa</taxon>
        <taxon>Chordata</taxon>
        <taxon>Craniata</taxon>
        <taxon>Vertebrata</taxon>
        <taxon>Euteleostomi</taxon>
        <taxon>Lepidosauria</taxon>
        <taxon>Squamata</taxon>
        <taxon>Bifurcata</taxon>
        <taxon>Unidentata</taxon>
        <taxon>Episquamata</taxon>
        <taxon>Toxicofera</taxon>
        <taxon>Serpentes</taxon>
        <taxon>Colubroidea</taxon>
        <taxon>Elapidae</taxon>
        <taxon>Laticaudinae</taxon>
        <taxon>Laticauda</taxon>
    </lineage>
</organism>
<dbReference type="Ensembl" id="ENSLLTT00000008616.1">
    <property type="protein sequence ID" value="ENSLLTP00000008305.1"/>
    <property type="gene ID" value="ENSLLTG00000006299.1"/>
</dbReference>
<dbReference type="GO" id="GO:0005794">
    <property type="term" value="C:Golgi apparatus"/>
    <property type="evidence" value="ECO:0007669"/>
    <property type="project" value="TreeGrafter"/>
</dbReference>
<evidence type="ECO:0000256" key="3">
    <source>
        <dbReference type="ARBA" id="ARBA00022692"/>
    </source>
</evidence>
<evidence type="ECO:0000256" key="1">
    <source>
        <dbReference type="ARBA" id="ARBA00004141"/>
    </source>
</evidence>
<dbReference type="Pfam" id="PF01545">
    <property type="entry name" value="Cation_efflux"/>
    <property type="match status" value="1"/>
</dbReference>
<comment type="subcellular location">
    <subcellularLocation>
        <location evidence="1">Membrane</location>
        <topology evidence="1">Multi-pass membrane protein</topology>
    </subcellularLocation>
</comment>
<name>A0A8C5RYX4_LATLA</name>
<feature type="transmembrane region" description="Helical" evidence="7">
    <location>
        <begin position="277"/>
        <end position="298"/>
    </location>
</feature>
<evidence type="ECO:0000313" key="9">
    <source>
        <dbReference type="Ensembl" id="ENSLLTP00000008305.1"/>
    </source>
</evidence>
<dbReference type="GO" id="GO:0005385">
    <property type="term" value="F:zinc ion transmembrane transporter activity"/>
    <property type="evidence" value="ECO:0007669"/>
    <property type="project" value="TreeGrafter"/>
</dbReference>
<evidence type="ECO:0000256" key="6">
    <source>
        <dbReference type="ARBA" id="ARBA00023136"/>
    </source>
</evidence>
<keyword evidence="3 7" id="KW-0812">Transmembrane</keyword>
<dbReference type="GO" id="GO:0010312">
    <property type="term" value="P:detoxification of zinc ion"/>
    <property type="evidence" value="ECO:0007669"/>
    <property type="project" value="TreeGrafter"/>
</dbReference>
<feature type="transmembrane region" description="Helical" evidence="7">
    <location>
        <begin position="106"/>
        <end position="130"/>
    </location>
</feature>
<dbReference type="GO" id="GO:0005783">
    <property type="term" value="C:endoplasmic reticulum"/>
    <property type="evidence" value="ECO:0007669"/>
    <property type="project" value="TreeGrafter"/>
</dbReference>
<keyword evidence="6 7" id="KW-0472">Membrane</keyword>
<dbReference type="PANTHER" id="PTHR45820">
    <property type="entry name" value="FI23527P1"/>
    <property type="match status" value="1"/>
</dbReference>
<feature type="transmembrane region" description="Helical" evidence="7">
    <location>
        <begin position="72"/>
        <end position="94"/>
    </location>
</feature>